<feature type="binding site" evidence="8">
    <location>
        <position position="56"/>
    </location>
    <ligand>
        <name>Mg(2+)</name>
        <dbReference type="ChEBI" id="CHEBI:18420"/>
    </ligand>
</feature>
<comment type="caution">
    <text evidence="10">The sequence shown here is derived from an EMBL/GenBank/DDBJ whole genome shotgun (WGS) entry which is preliminary data.</text>
</comment>
<dbReference type="Proteomes" id="UP000886724">
    <property type="component" value="Unassembled WGS sequence"/>
</dbReference>
<comment type="similarity">
    <text evidence="8">Belongs to the P-Pant transferase superfamily. AcpS family.</text>
</comment>
<comment type="subcellular location">
    <subcellularLocation>
        <location evidence="8">Cytoplasm</location>
    </subcellularLocation>
</comment>
<keyword evidence="8" id="KW-0963">Cytoplasm</keyword>
<dbReference type="InterPro" id="IPR037143">
    <property type="entry name" value="4-PPantetheinyl_Trfase_dom_sf"/>
</dbReference>
<dbReference type="NCBIfam" id="TIGR00556">
    <property type="entry name" value="pantethn_trn"/>
    <property type="match status" value="1"/>
</dbReference>
<keyword evidence="3 8" id="KW-0479">Metal-binding</keyword>
<proteinExistence type="inferred from homology"/>
<evidence type="ECO:0000256" key="5">
    <source>
        <dbReference type="ARBA" id="ARBA00022842"/>
    </source>
</evidence>
<organism evidence="10 11">
    <name type="scientific">Candidatus Erysipelatoclostridium merdavium</name>
    <dbReference type="NCBI Taxonomy" id="2838566"/>
    <lineage>
        <taxon>Bacteria</taxon>
        <taxon>Bacillati</taxon>
        <taxon>Bacillota</taxon>
        <taxon>Erysipelotrichia</taxon>
        <taxon>Erysipelotrichales</taxon>
        <taxon>Erysipelotrichales incertae sedis</taxon>
    </lineage>
</organism>
<dbReference type="InterPro" id="IPR002582">
    <property type="entry name" value="ACPS"/>
</dbReference>
<reference evidence="10" key="2">
    <citation type="submission" date="2021-04" db="EMBL/GenBank/DDBJ databases">
        <authorList>
            <person name="Gilroy R."/>
        </authorList>
    </citation>
    <scope>NUCLEOTIDE SEQUENCE</scope>
    <source>
        <strain evidence="10">ChiGjej1B1-14440</strain>
    </source>
</reference>
<keyword evidence="7 8" id="KW-0275">Fatty acid biosynthesis</keyword>
<keyword evidence="5 8" id="KW-0460">Magnesium</keyword>
<dbReference type="NCBIfam" id="TIGR00516">
    <property type="entry name" value="acpS"/>
    <property type="match status" value="1"/>
</dbReference>
<keyword evidence="6 8" id="KW-0443">Lipid metabolism</keyword>
<dbReference type="Gene3D" id="3.90.470.20">
    <property type="entry name" value="4'-phosphopantetheinyl transferase domain"/>
    <property type="match status" value="1"/>
</dbReference>
<dbReference type="GO" id="GO:0000287">
    <property type="term" value="F:magnesium ion binding"/>
    <property type="evidence" value="ECO:0007669"/>
    <property type="project" value="UniProtKB-UniRule"/>
</dbReference>
<feature type="binding site" evidence="8">
    <location>
        <position position="8"/>
    </location>
    <ligand>
        <name>Mg(2+)</name>
        <dbReference type="ChEBI" id="CHEBI:18420"/>
    </ligand>
</feature>
<accession>A0A9D2BLJ4</accession>
<evidence type="ECO:0000256" key="2">
    <source>
        <dbReference type="ARBA" id="ARBA00022679"/>
    </source>
</evidence>
<evidence type="ECO:0000256" key="4">
    <source>
        <dbReference type="ARBA" id="ARBA00022832"/>
    </source>
</evidence>
<keyword evidence="1 8" id="KW-0444">Lipid biosynthesis</keyword>
<dbReference type="GO" id="GO:0008897">
    <property type="term" value="F:holo-[acyl-carrier-protein] synthase activity"/>
    <property type="evidence" value="ECO:0007669"/>
    <property type="project" value="UniProtKB-UniRule"/>
</dbReference>
<dbReference type="InterPro" id="IPR004568">
    <property type="entry name" value="Ppantetheine-prot_Trfase_dom"/>
</dbReference>
<comment type="function">
    <text evidence="8">Transfers the 4'-phosphopantetheine moiety from coenzyme A to a Ser of acyl-carrier-protein.</text>
</comment>
<dbReference type="SUPFAM" id="SSF56214">
    <property type="entry name" value="4'-phosphopantetheinyl transferase"/>
    <property type="match status" value="1"/>
</dbReference>
<gene>
    <name evidence="8 10" type="primary">acpS</name>
    <name evidence="10" type="ORF">H9980_04285</name>
</gene>
<evidence type="ECO:0000256" key="8">
    <source>
        <dbReference type="HAMAP-Rule" id="MF_00101"/>
    </source>
</evidence>
<comment type="catalytic activity">
    <reaction evidence="8">
        <text>apo-[ACP] + CoA = holo-[ACP] + adenosine 3',5'-bisphosphate + H(+)</text>
        <dbReference type="Rhea" id="RHEA:12068"/>
        <dbReference type="Rhea" id="RHEA-COMP:9685"/>
        <dbReference type="Rhea" id="RHEA-COMP:9690"/>
        <dbReference type="ChEBI" id="CHEBI:15378"/>
        <dbReference type="ChEBI" id="CHEBI:29999"/>
        <dbReference type="ChEBI" id="CHEBI:57287"/>
        <dbReference type="ChEBI" id="CHEBI:58343"/>
        <dbReference type="ChEBI" id="CHEBI:64479"/>
        <dbReference type="EC" id="2.7.8.7"/>
    </reaction>
</comment>
<dbReference type="HAMAP" id="MF_00101">
    <property type="entry name" value="AcpS"/>
    <property type="match status" value="1"/>
</dbReference>
<dbReference type="AlphaFoldDB" id="A0A9D2BLJ4"/>
<dbReference type="GO" id="GO:0005737">
    <property type="term" value="C:cytoplasm"/>
    <property type="evidence" value="ECO:0007669"/>
    <property type="project" value="UniProtKB-SubCell"/>
</dbReference>
<evidence type="ECO:0000259" key="9">
    <source>
        <dbReference type="Pfam" id="PF01648"/>
    </source>
</evidence>
<name>A0A9D2BLJ4_9FIRM</name>
<comment type="cofactor">
    <cofactor evidence="8">
        <name>Mg(2+)</name>
        <dbReference type="ChEBI" id="CHEBI:18420"/>
    </cofactor>
</comment>
<dbReference type="EMBL" id="DXET01000097">
    <property type="protein sequence ID" value="HIX81175.1"/>
    <property type="molecule type" value="Genomic_DNA"/>
</dbReference>
<keyword evidence="2 8" id="KW-0808">Transferase</keyword>
<dbReference type="EC" id="2.7.8.7" evidence="8"/>
<protein>
    <recommendedName>
        <fullName evidence="8">Holo-[acyl-carrier-protein] synthase</fullName>
        <shortName evidence="8">Holo-ACP synthase</shortName>
        <ecNumber evidence="8">2.7.8.7</ecNumber>
    </recommendedName>
    <alternativeName>
        <fullName evidence="8">4'-phosphopantetheinyl transferase AcpS</fullName>
    </alternativeName>
</protein>
<evidence type="ECO:0000256" key="7">
    <source>
        <dbReference type="ARBA" id="ARBA00023160"/>
    </source>
</evidence>
<dbReference type="GO" id="GO:0006633">
    <property type="term" value="P:fatty acid biosynthetic process"/>
    <property type="evidence" value="ECO:0007669"/>
    <property type="project" value="UniProtKB-UniRule"/>
</dbReference>
<evidence type="ECO:0000313" key="11">
    <source>
        <dbReference type="Proteomes" id="UP000886724"/>
    </source>
</evidence>
<keyword evidence="4 8" id="KW-0276">Fatty acid metabolism</keyword>
<reference evidence="10" key="1">
    <citation type="journal article" date="2021" name="PeerJ">
        <title>Extensive microbial diversity within the chicken gut microbiome revealed by metagenomics and culture.</title>
        <authorList>
            <person name="Gilroy R."/>
            <person name="Ravi A."/>
            <person name="Getino M."/>
            <person name="Pursley I."/>
            <person name="Horton D.L."/>
            <person name="Alikhan N.F."/>
            <person name="Baker D."/>
            <person name="Gharbi K."/>
            <person name="Hall N."/>
            <person name="Watson M."/>
            <person name="Adriaenssens E.M."/>
            <person name="Foster-Nyarko E."/>
            <person name="Jarju S."/>
            <person name="Secka A."/>
            <person name="Antonio M."/>
            <person name="Oren A."/>
            <person name="Chaudhuri R.R."/>
            <person name="La Ragione R."/>
            <person name="Hildebrand F."/>
            <person name="Pallen M.J."/>
        </authorList>
    </citation>
    <scope>NUCLEOTIDE SEQUENCE</scope>
    <source>
        <strain evidence="10">ChiGjej1B1-14440</strain>
    </source>
</reference>
<evidence type="ECO:0000313" key="10">
    <source>
        <dbReference type="EMBL" id="HIX81175.1"/>
    </source>
</evidence>
<evidence type="ECO:0000256" key="6">
    <source>
        <dbReference type="ARBA" id="ARBA00023098"/>
    </source>
</evidence>
<evidence type="ECO:0000256" key="1">
    <source>
        <dbReference type="ARBA" id="ARBA00022516"/>
    </source>
</evidence>
<dbReference type="Pfam" id="PF01648">
    <property type="entry name" value="ACPS"/>
    <property type="match status" value="1"/>
</dbReference>
<sequence length="112" mass="12822">MVIGIGCDIVNLKRLNINDEKLVSRILTKNELAVFLNKKNDKHKCEYLAGRFAGKEAFFKAYGIEHQMVSFHDIEILNDEAGKPFINFPNTFISISHDQDYAIAYVVVEDEK</sequence>
<feature type="domain" description="4'-phosphopantetheinyl transferase" evidence="9">
    <location>
        <begin position="4"/>
        <end position="106"/>
    </location>
</feature>
<dbReference type="InterPro" id="IPR008278">
    <property type="entry name" value="4-PPantetheinyl_Trfase_dom"/>
</dbReference>
<evidence type="ECO:0000256" key="3">
    <source>
        <dbReference type="ARBA" id="ARBA00022723"/>
    </source>
</evidence>